<feature type="chain" id="PRO_5011612323" description="Lipocalin-like domain-containing protein" evidence="1">
    <location>
        <begin position="19"/>
        <end position="131"/>
    </location>
</feature>
<dbReference type="Pfam" id="PF13648">
    <property type="entry name" value="Lipocalin_4"/>
    <property type="match status" value="1"/>
</dbReference>
<gene>
    <name evidence="3" type="ORF">SAMN04488131_113101</name>
</gene>
<evidence type="ECO:0000313" key="3">
    <source>
        <dbReference type="EMBL" id="SFF28002.1"/>
    </source>
</evidence>
<reference evidence="4" key="1">
    <citation type="submission" date="2016-10" db="EMBL/GenBank/DDBJ databases">
        <authorList>
            <person name="Varghese N."/>
            <person name="Submissions S."/>
        </authorList>
    </citation>
    <scope>NUCLEOTIDE SEQUENCE [LARGE SCALE GENOMIC DNA]</scope>
    <source>
        <strain evidence="4">CGMCC 1.9227</strain>
    </source>
</reference>
<dbReference type="InterPro" id="IPR024311">
    <property type="entry name" value="Lipocalin-like"/>
</dbReference>
<dbReference type="Proteomes" id="UP000198596">
    <property type="component" value="Unassembled WGS sequence"/>
</dbReference>
<dbReference type="RefSeq" id="WP_091206946.1">
    <property type="nucleotide sequence ID" value="NZ_FONQ01000013.1"/>
</dbReference>
<evidence type="ECO:0000313" key="4">
    <source>
        <dbReference type="Proteomes" id="UP000198596"/>
    </source>
</evidence>
<keyword evidence="4" id="KW-1185">Reference proteome</keyword>
<evidence type="ECO:0000256" key="1">
    <source>
        <dbReference type="SAM" id="SignalP"/>
    </source>
</evidence>
<accession>A0A1I2HEA0</accession>
<protein>
    <recommendedName>
        <fullName evidence="2">Lipocalin-like domain-containing protein</fullName>
    </recommendedName>
</protein>
<name>A0A1I2HEA0_9FLAO</name>
<feature type="signal peptide" evidence="1">
    <location>
        <begin position="1"/>
        <end position="18"/>
    </location>
</feature>
<organism evidence="3 4">
    <name type="scientific">Flavobacterium xueshanense</name>
    <dbReference type="NCBI Taxonomy" id="935223"/>
    <lineage>
        <taxon>Bacteria</taxon>
        <taxon>Pseudomonadati</taxon>
        <taxon>Bacteroidota</taxon>
        <taxon>Flavobacteriia</taxon>
        <taxon>Flavobacteriales</taxon>
        <taxon>Flavobacteriaceae</taxon>
        <taxon>Flavobacterium</taxon>
    </lineage>
</organism>
<sequence length="131" mass="15741">MKKVLIFIFLLAFLTPKAQNNAKQEKLIRGTWKYNVAYDTIAEVDTTDFYKPYAEREKKMFFTKIKVKKTTAKLSDYLEKWNVTWEIKNSNELYFFLEDKKILKYLIIKLTDNTLELREPNSKVSTLVYYK</sequence>
<keyword evidence="1" id="KW-0732">Signal</keyword>
<dbReference type="OrthoDB" id="1445878at2"/>
<evidence type="ECO:0000259" key="2">
    <source>
        <dbReference type="Pfam" id="PF13648"/>
    </source>
</evidence>
<feature type="domain" description="Lipocalin-like" evidence="2">
    <location>
        <begin position="28"/>
        <end position="117"/>
    </location>
</feature>
<dbReference type="AlphaFoldDB" id="A0A1I2HEA0"/>
<dbReference type="EMBL" id="FONQ01000013">
    <property type="protein sequence ID" value="SFF28002.1"/>
    <property type="molecule type" value="Genomic_DNA"/>
</dbReference>
<proteinExistence type="predicted"/>